<keyword evidence="2 3" id="KW-0802">TPR repeat</keyword>
<name>A0A556TLG9_BAGYA</name>
<feature type="repeat" description="TPR" evidence="3">
    <location>
        <begin position="1089"/>
        <end position="1122"/>
    </location>
</feature>
<dbReference type="GO" id="GO:0044782">
    <property type="term" value="P:cilium organization"/>
    <property type="evidence" value="ECO:0007669"/>
    <property type="project" value="TreeGrafter"/>
</dbReference>
<dbReference type="EMBL" id="VCAZ01000005">
    <property type="protein sequence ID" value="TSK20020.1"/>
    <property type="molecule type" value="Genomic_DNA"/>
</dbReference>
<organism evidence="6 7">
    <name type="scientific">Bagarius yarrelli</name>
    <name type="common">Goonch</name>
    <name type="synonym">Bagrus yarrelli</name>
    <dbReference type="NCBI Taxonomy" id="175774"/>
    <lineage>
        <taxon>Eukaryota</taxon>
        <taxon>Metazoa</taxon>
        <taxon>Chordata</taxon>
        <taxon>Craniata</taxon>
        <taxon>Vertebrata</taxon>
        <taxon>Euteleostomi</taxon>
        <taxon>Actinopterygii</taxon>
        <taxon>Neopterygii</taxon>
        <taxon>Teleostei</taxon>
        <taxon>Ostariophysi</taxon>
        <taxon>Siluriformes</taxon>
        <taxon>Sisoridae</taxon>
        <taxon>Sisorinae</taxon>
        <taxon>Bagarius</taxon>
    </lineage>
</organism>
<feature type="region of interest" description="Disordered" evidence="5">
    <location>
        <begin position="441"/>
        <end position="464"/>
    </location>
</feature>
<dbReference type="Gene3D" id="1.25.40.10">
    <property type="entry name" value="Tetratricopeptide repeat domain"/>
    <property type="match status" value="3"/>
</dbReference>
<comment type="caution">
    <text evidence="6">The sequence shown here is derived from an EMBL/GenBank/DDBJ whole genome shotgun (WGS) entry which is preliminary data.</text>
</comment>
<dbReference type="FunFam" id="1.25.40.10:FF:000061">
    <property type="entry name" value="Tetratricopeptide repeat domain 17"/>
    <property type="match status" value="1"/>
</dbReference>
<evidence type="ECO:0000256" key="5">
    <source>
        <dbReference type="SAM" id="MobiDB-lite"/>
    </source>
</evidence>
<protein>
    <submittedName>
        <fullName evidence="6">Tetratricopeptide repeat protein 17</fullName>
    </submittedName>
</protein>
<dbReference type="FunFam" id="1.25.40.10:FF:000053">
    <property type="entry name" value="Tetratricopeptide repeat domain 17"/>
    <property type="match status" value="1"/>
</dbReference>
<dbReference type="PANTHER" id="PTHR16091">
    <property type="entry name" value="TTC17 PROTEIN"/>
    <property type="match status" value="1"/>
</dbReference>
<evidence type="ECO:0000256" key="4">
    <source>
        <dbReference type="SAM" id="Coils"/>
    </source>
</evidence>
<keyword evidence="7" id="KW-1185">Reference proteome</keyword>
<dbReference type="Pfam" id="PF07719">
    <property type="entry name" value="TPR_2"/>
    <property type="match status" value="1"/>
</dbReference>
<gene>
    <name evidence="6" type="ORF">Baya_1568</name>
</gene>
<sequence length="1145" mass="128503">MAEVQRYRLGETAVCFNGLWQGSSRVSMFIFLCMLLVESGRATTHWVVTEDGKIQQQKQLVAQKIHIEENEDRDTGLEQRHYKEDADCVTAKVPLGDLDLYDGTFISLESQGINPEDYLDFMSPLPSDLEKPDCAEILKLPYSIHAYQHLRGVQEKVNLTSPLLSKDDPIYNSLSHKLGHRMDEVGHRIHQALLQNSSSWVLYNLASFYWRIKNEPRRSVDCVIRALHFSPRQHKDVALVNLANILHRAHFSADAAVLAHAALDHTTDLFTSHYTLGNIYAMLGEYNHSVLCYEQALQAQPGFEQALRRKHAVLCQQKLEQRLEAQHRSLQRTLNELKEYQKQHDHYLRQQSMLDKHKLIQEEQILRNIIHETQMAKEAQLGNHQMCHLGQQQHSLFCPFDLPVRYHRGDLFENVHYIQFGEEVSVAGSVALVSELSMNESRSPQPYSTVSGGDVPAADWGKESSSDAETHSVLWPRRSDCAQQFPAVPAANLLPTFFLPPDIHELGGKNSLYGNRSPPDSVNTPDCSLKTQVLPADPLTSVALALQGKQLPDPHSAQVLLKRSDGWTMEQIGTIIADTLEKASVPRWLVQNEAGLFWRAQGNGTQALQCLRQALHSAPPQNKNVPLVNTANLLLHYGLHHEAQELLQQAMEINATEPHTLLSMVSVQLSRGNLTGALTLFRHALSLGVSCNQCRASLPLLRCLQFYPFLYKLQQKSCPHGSGCETVKDIEVEHWESEERQETGNTDAMTGSPLKDSLLFEKVVVDSNGSGEVGQHDRAEEDKLGLEGGEQWQLHEELMGAFEGALDVSGKRGDLRGIRVLKNDRVMGTSNDGACFGNCEDDDGAEWITFQVKRMRKPKSEVSESWAGEDESLAANSILEISGPTIPSPGPSGKWKDYSSLGWPGPEECQRTRRVDLTTVASTWLAVSAKNIDITEHIDFATPLQEPAAEPVCNANLPASMHTLDHLGGVVNRGSIHYTGESQLKEVLQNLGKDKFLPQSFEQVGTRLAKVLEKNQTSWVLSSMAALYWRVKGQGRKAIDCLRQALNSAPHHMKDVPLISLANIFQNARLWEDALTVARMAVEIAPHFVVNHFTLANVYIAMEEFEKAMHWYESTLKLQPEFGPAKDRLRTIQCYLLTKRDRRAP</sequence>
<proteinExistence type="predicted"/>
<keyword evidence="1" id="KW-0677">Repeat</keyword>
<dbReference type="InterPro" id="IPR013105">
    <property type="entry name" value="TPR_2"/>
</dbReference>
<dbReference type="GO" id="GO:0030041">
    <property type="term" value="P:actin filament polymerization"/>
    <property type="evidence" value="ECO:0007669"/>
    <property type="project" value="TreeGrafter"/>
</dbReference>
<dbReference type="InterPro" id="IPR019734">
    <property type="entry name" value="TPR_rpt"/>
</dbReference>
<evidence type="ECO:0000313" key="6">
    <source>
        <dbReference type="EMBL" id="TSK20020.1"/>
    </source>
</evidence>
<dbReference type="GO" id="GO:0015629">
    <property type="term" value="C:actin cytoskeleton"/>
    <property type="evidence" value="ECO:0007669"/>
    <property type="project" value="TreeGrafter"/>
</dbReference>
<dbReference type="GO" id="GO:0005737">
    <property type="term" value="C:cytoplasm"/>
    <property type="evidence" value="ECO:0007669"/>
    <property type="project" value="TreeGrafter"/>
</dbReference>
<feature type="compositionally biased region" description="Polar residues" evidence="5">
    <location>
        <begin position="441"/>
        <end position="451"/>
    </location>
</feature>
<dbReference type="AlphaFoldDB" id="A0A556TLG9"/>
<dbReference type="InterPro" id="IPR011990">
    <property type="entry name" value="TPR-like_helical_dom_sf"/>
</dbReference>
<evidence type="ECO:0000256" key="1">
    <source>
        <dbReference type="ARBA" id="ARBA00022737"/>
    </source>
</evidence>
<dbReference type="OrthoDB" id="2115703at2759"/>
<evidence type="ECO:0000256" key="2">
    <source>
        <dbReference type="ARBA" id="ARBA00022803"/>
    </source>
</evidence>
<accession>A0A556TLG9</accession>
<feature type="coiled-coil region" evidence="4">
    <location>
        <begin position="316"/>
        <end position="350"/>
    </location>
</feature>
<feature type="repeat" description="TPR" evidence="3">
    <location>
        <begin position="270"/>
        <end position="303"/>
    </location>
</feature>
<dbReference type="PANTHER" id="PTHR16091:SF1">
    <property type="entry name" value="TETRATRICOPEPTIDE REPEAT PROTEIN 17"/>
    <property type="match status" value="1"/>
</dbReference>
<evidence type="ECO:0000256" key="3">
    <source>
        <dbReference type="PROSITE-ProRule" id="PRU00339"/>
    </source>
</evidence>
<keyword evidence="4" id="KW-0175">Coiled coil</keyword>
<dbReference type="PROSITE" id="PS50005">
    <property type="entry name" value="TPR"/>
    <property type="match status" value="2"/>
</dbReference>
<dbReference type="SMART" id="SM00028">
    <property type="entry name" value="TPR"/>
    <property type="match status" value="7"/>
</dbReference>
<evidence type="ECO:0000313" key="7">
    <source>
        <dbReference type="Proteomes" id="UP000319801"/>
    </source>
</evidence>
<reference evidence="6 7" key="1">
    <citation type="journal article" date="2019" name="Genome Biol. Evol.">
        <title>Whole-Genome Sequencing of the Giant Devil Catfish, Bagarius yarrelli.</title>
        <authorList>
            <person name="Jiang W."/>
            <person name="Lv Y."/>
            <person name="Cheng L."/>
            <person name="Yang K."/>
            <person name="Chao B."/>
            <person name="Wang X."/>
            <person name="Li Y."/>
            <person name="Pan X."/>
            <person name="You X."/>
            <person name="Zhang Y."/>
            <person name="Yang J."/>
            <person name="Li J."/>
            <person name="Zhang X."/>
            <person name="Liu S."/>
            <person name="Sun C."/>
            <person name="Yang J."/>
            <person name="Shi Q."/>
        </authorList>
    </citation>
    <scope>NUCLEOTIDE SEQUENCE [LARGE SCALE GENOMIC DNA]</scope>
    <source>
        <strain evidence="6">JWS20170419001</strain>
        <tissue evidence="6">Muscle</tissue>
    </source>
</reference>
<dbReference type="Proteomes" id="UP000319801">
    <property type="component" value="Unassembled WGS sequence"/>
</dbReference>
<dbReference type="InterPro" id="IPR052630">
    <property type="entry name" value="TTC17"/>
</dbReference>
<dbReference type="Pfam" id="PF13181">
    <property type="entry name" value="TPR_8"/>
    <property type="match status" value="1"/>
</dbReference>
<dbReference type="SUPFAM" id="SSF48452">
    <property type="entry name" value="TPR-like"/>
    <property type="match status" value="1"/>
</dbReference>